<dbReference type="EMBL" id="JBFDAA010000013">
    <property type="protein sequence ID" value="KAL1122713.1"/>
    <property type="molecule type" value="Genomic_DNA"/>
</dbReference>
<accession>A0ABD0YNK2</accession>
<keyword evidence="3" id="KW-1185">Reference proteome</keyword>
<organism evidence="2 3">
    <name type="scientific">Ranatra chinensis</name>
    <dbReference type="NCBI Taxonomy" id="642074"/>
    <lineage>
        <taxon>Eukaryota</taxon>
        <taxon>Metazoa</taxon>
        <taxon>Ecdysozoa</taxon>
        <taxon>Arthropoda</taxon>
        <taxon>Hexapoda</taxon>
        <taxon>Insecta</taxon>
        <taxon>Pterygota</taxon>
        <taxon>Neoptera</taxon>
        <taxon>Paraneoptera</taxon>
        <taxon>Hemiptera</taxon>
        <taxon>Heteroptera</taxon>
        <taxon>Panheteroptera</taxon>
        <taxon>Nepomorpha</taxon>
        <taxon>Nepidae</taxon>
        <taxon>Ranatrinae</taxon>
        <taxon>Ranatra</taxon>
    </lineage>
</organism>
<evidence type="ECO:0000313" key="3">
    <source>
        <dbReference type="Proteomes" id="UP001558652"/>
    </source>
</evidence>
<gene>
    <name evidence="2" type="ORF">AAG570_003040</name>
</gene>
<comment type="caution">
    <text evidence="2">The sequence shown here is derived from an EMBL/GenBank/DDBJ whole genome shotgun (WGS) entry which is preliminary data.</text>
</comment>
<feature type="region of interest" description="Disordered" evidence="1">
    <location>
        <begin position="1"/>
        <end position="68"/>
    </location>
</feature>
<proteinExistence type="predicted"/>
<evidence type="ECO:0000313" key="2">
    <source>
        <dbReference type="EMBL" id="KAL1122713.1"/>
    </source>
</evidence>
<name>A0ABD0YNK2_9HEMI</name>
<dbReference type="AlphaFoldDB" id="A0ABD0YNK2"/>
<reference evidence="2 3" key="1">
    <citation type="submission" date="2024-07" db="EMBL/GenBank/DDBJ databases">
        <title>Chromosome-level genome assembly of the water stick insect Ranatra chinensis (Heteroptera: Nepidae).</title>
        <authorList>
            <person name="Liu X."/>
        </authorList>
    </citation>
    <scope>NUCLEOTIDE SEQUENCE [LARGE SCALE GENOMIC DNA]</scope>
    <source>
        <strain evidence="2">Cailab_2021Rc</strain>
        <tissue evidence="2">Muscle</tissue>
    </source>
</reference>
<sequence>MASKRRNMSYENKKQETTEIDLPTPLTPRGRAWKVQRETPGVDYPGVSPAYGRSTGGSLPRNDRVGSTDDATRIDFFCKPQLSDENADDGRVRAFLFQGLNVSLPDEKIDTRSLVGEKTYAPERVGPPHK</sequence>
<evidence type="ECO:0000256" key="1">
    <source>
        <dbReference type="SAM" id="MobiDB-lite"/>
    </source>
</evidence>
<dbReference type="Proteomes" id="UP001558652">
    <property type="component" value="Unassembled WGS sequence"/>
</dbReference>
<protein>
    <submittedName>
        <fullName evidence="2">Uncharacterized protein</fullName>
    </submittedName>
</protein>